<name>A0ACC0B2H0_CATRO</name>
<dbReference type="EMBL" id="CM044704">
    <property type="protein sequence ID" value="KAI5666850.1"/>
    <property type="molecule type" value="Genomic_DNA"/>
</dbReference>
<sequence>MVWGSLVPILICISGCALLMLNNLNSSLGWKVFVTSRSRLCSRVELSASCFEAMKHSQPTSLLPMIVWSVLLICTSIVAEYAETLAFSAFSARHSRIPLYEEGASTIRKSSYRSLADSISISFHNSMRCSVSWLWYRWKSQYFVLLRLLCGKVILAGAFMIPIDSTSCRISVHDFFMSPDYTGINYTFKYNISRSCLRYFLKRCDNDKNDAKRFKEQTEKEDEDPPTMVCPGLSSTHQIYIKTYKYVFEPVTKCLLLLNDITQHVFVDGLQKVLHVPQKMHNSCGPYRCSPFKSNYYCGEKEFGDTLPDCIVRGYSPRTKDDVDGLLTLRVDPLEEGRSTWRAWPNRYLRGHPIMLCGGTNGLGTARRGLKLRVGSITGGFGASRFSTRVELLDFRQAVLDGTPSHRWIYQSGTLVGETSRSSTSSYALRKIIPRREQILVIDLSNSESVEGPVAPGIELRASIE</sequence>
<comment type="caution">
    <text evidence="1">The sequence shown here is derived from an EMBL/GenBank/DDBJ whole genome shotgun (WGS) entry which is preliminary data.</text>
</comment>
<dbReference type="Proteomes" id="UP001060085">
    <property type="component" value="Linkage Group LG04"/>
</dbReference>
<reference evidence="2" key="1">
    <citation type="journal article" date="2023" name="Nat. Plants">
        <title>Single-cell RNA sequencing provides a high-resolution roadmap for understanding the multicellular compartmentation of specialized metabolism.</title>
        <authorList>
            <person name="Sun S."/>
            <person name="Shen X."/>
            <person name="Li Y."/>
            <person name="Li Y."/>
            <person name="Wang S."/>
            <person name="Li R."/>
            <person name="Zhang H."/>
            <person name="Shen G."/>
            <person name="Guo B."/>
            <person name="Wei J."/>
            <person name="Xu J."/>
            <person name="St-Pierre B."/>
            <person name="Chen S."/>
            <person name="Sun C."/>
        </authorList>
    </citation>
    <scope>NUCLEOTIDE SEQUENCE [LARGE SCALE GENOMIC DNA]</scope>
</reference>
<protein>
    <submittedName>
        <fullName evidence="1">Uncharacterized protein</fullName>
    </submittedName>
</protein>
<evidence type="ECO:0000313" key="1">
    <source>
        <dbReference type="EMBL" id="KAI5666850.1"/>
    </source>
</evidence>
<evidence type="ECO:0000313" key="2">
    <source>
        <dbReference type="Proteomes" id="UP001060085"/>
    </source>
</evidence>
<gene>
    <name evidence="1" type="ORF">M9H77_16703</name>
</gene>
<keyword evidence="2" id="KW-1185">Reference proteome</keyword>
<accession>A0ACC0B2H0</accession>
<organism evidence="1 2">
    <name type="scientific">Catharanthus roseus</name>
    <name type="common">Madagascar periwinkle</name>
    <name type="synonym">Vinca rosea</name>
    <dbReference type="NCBI Taxonomy" id="4058"/>
    <lineage>
        <taxon>Eukaryota</taxon>
        <taxon>Viridiplantae</taxon>
        <taxon>Streptophyta</taxon>
        <taxon>Embryophyta</taxon>
        <taxon>Tracheophyta</taxon>
        <taxon>Spermatophyta</taxon>
        <taxon>Magnoliopsida</taxon>
        <taxon>eudicotyledons</taxon>
        <taxon>Gunneridae</taxon>
        <taxon>Pentapetalae</taxon>
        <taxon>asterids</taxon>
        <taxon>lamiids</taxon>
        <taxon>Gentianales</taxon>
        <taxon>Apocynaceae</taxon>
        <taxon>Rauvolfioideae</taxon>
        <taxon>Vinceae</taxon>
        <taxon>Catharanthinae</taxon>
        <taxon>Catharanthus</taxon>
    </lineage>
</organism>
<proteinExistence type="predicted"/>